<dbReference type="PROSITE" id="PS50088">
    <property type="entry name" value="ANK_REPEAT"/>
    <property type="match status" value="1"/>
</dbReference>
<dbReference type="PROSITE" id="PS51732">
    <property type="entry name" value="ASN_GLN_ASE_3"/>
    <property type="match status" value="1"/>
</dbReference>
<dbReference type="InterPro" id="IPR036152">
    <property type="entry name" value="Asp/glu_Ase-like_sf"/>
</dbReference>
<name>A0AAW2AZR4_CULAL</name>
<dbReference type="InterPro" id="IPR002110">
    <property type="entry name" value="Ankyrin_rpt"/>
</dbReference>
<dbReference type="InterPro" id="IPR027473">
    <property type="entry name" value="L-asparaginase_C"/>
</dbReference>
<dbReference type="Pfam" id="PF17763">
    <property type="entry name" value="Asparaginase_C"/>
    <property type="match status" value="1"/>
</dbReference>
<dbReference type="InterPro" id="IPR006034">
    <property type="entry name" value="Asparaginase/glutaminase-like"/>
</dbReference>
<dbReference type="FunFam" id="3.40.50.1170:FF:000003">
    <property type="entry name" value="60 kDa lysophospholipase"/>
    <property type="match status" value="1"/>
</dbReference>
<dbReference type="Gene3D" id="3.40.50.40">
    <property type="match status" value="1"/>
</dbReference>
<keyword evidence="2" id="KW-0677">Repeat</keyword>
<evidence type="ECO:0000256" key="2">
    <source>
        <dbReference type="ARBA" id="ARBA00022737"/>
    </source>
</evidence>
<dbReference type="PANTHER" id="PTHR11707:SF28">
    <property type="entry name" value="60 KDA LYSOPHOSPHOLIPASE"/>
    <property type="match status" value="1"/>
</dbReference>
<feature type="domain" description="L-asparaginase N-terminal" evidence="11">
    <location>
        <begin position="35"/>
        <end position="243"/>
    </location>
</feature>
<dbReference type="InterPro" id="IPR037152">
    <property type="entry name" value="L-asparaginase_N_sf"/>
</dbReference>
<dbReference type="PROSITE" id="PS00144">
    <property type="entry name" value="ASN_GLN_ASE_1"/>
    <property type="match status" value="1"/>
</dbReference>
<organism evidence="13 14">
    <name type="scientific">Culter alburnus</name>
    <name type="common">Topmouth culter</name>
    <dbReference type="NCBI Taxonomy" id="194366"/>
    <lineage>
        <taxon>Eukaryota</taxon>
        <taxon>Metazoa</taxon>
        <taxon>Chordata</taxon>
        <taxon>Craniata</taxon>
        <taxon>Vertebrata</taxon>
        <taxon>Euteleostomi</taxon>
        <taxon>Actinopterygii</taxon>
        <taxon>Neopterygii</taxon>
        <taxon>Teleostei</taxon>
        <taxon>Ostariophysi</taxon>
        <taxon>Cypriniformes</taxon>
        <taxon>Xenocyprididae</taxon>
        <taxon>Xenocypridinae</taxon>
        <taxon>Culter</taxon>
    </lineage>
</organism>
<dbReference type="PIRSF" id="PIRSF001220">
    <property type="entry name" value="L-ASNase_gatD"/>
    <property type="match status" value="1"/>
</dbReference>
<evidence type="ECO:0000256" key="5">
    <source>
        <dbReference type="ARBA" id="ARBA00061199"/>
    </source>
</evidence>
<keyword evidence="4 8" id="KW-0040">ANK repeat</keyword>
<evidence type="ECO:0000256" key="9">
    <source>
        <dbReference type="PROSITE-ProRule" id="PRU10099"/>
    </source>
</evidence>
<evidence type="ECO:0000256" key="6">
    <source>
        <dbReference type="PIRSR" id="PIRSR001220-1"/>
    </source>
</evidence>
<sequence length="599" mass="66471">MAEWKLLGSVSLGQALSCSRLSQPVLNGTGQNEARVLVIYTGGTIGMTYHKDGLAPARGSNTLVETLRKISILHDEEYGSIQENTLVLPLSKQNKRIVYTVIKFSTLLDSCNMKTDDWTKIGKYIERYYEQYDGFVVLHGTDTMAYTASALSFMCENLGKPVIFTGSQVPICEMRNDGRENLLGALLIAGQYDIPEVCLFFHHKLFRGNRVTKVDPGSFNAFISPNLPPLAQCNVDIKINWDIVWRANTTATFRVNTQLNPNVGLLRLFPGITAEKVKAFLQSMDGVVLETYGSGNAPDKDDELRDEIRKASERGLIMINCTQCLWGTVTTSYATGQALSDAGLVAGFDMTTEAALSKLSYVLGKQDLSTDEKKEMMRRDLRGEMTADLDGAKLSLRDSRFIQVLAKSLNVSCNEHSQELDAIRDALTPTLVCGAAKIGDTDNLKTIREMGSDLNMADYDGRSPLHVAACEGHLNVVEYLLNQGADVDAIDRFGHTPLHNAEHFRHEGVAELLRNRGHFSQDDAGSRSHLHTHIYRIQKKNNLMPSATFYSYNSGLGVFELNFAGQHEEEEFLQASQYQTQPVVMLRVTKRPVFTSCPG</sequence>
<comment type="caution">
    <text evidence="13">The sequence shown here is derived from an EMBL/GenBank/DDBJ whole genome shotgun (WGS) entry which is preliminary data.</text>
</comment>
<dbReference type="InterPro" id="IPR027475">
    <property type="entry name" value="Asparaginase/glutaminase_AS2"/>
</dbReference>
<dbReference type="FunFam" id="3.40.50.40:FF:000001">
    <property type="entry name" value="L-asparaginase 1"/>
    <property type="match status" value="1"/>
</dbReference>
<dbReference type="SUPFAM" id="SSF48403">
    <property type="entry name" value="Ankyrin repeat"/>
    <property type="match status" value="1"/>
</dbReference>
<feature type="domain" description="Asparaginase/glutaminase C-terminal" evidence="12">
    <location>
        <begin position="262"/>
        <end position="377"/>
    </location>
</feature>
<feature type="active site" description="O-isoaspartyl threonine intermediate" evidence="6">
    <location>
        <position position="44"/>
    </location>
</feature>
<dbReference type="Proteomes" id="UP001479290">
    <property type="component" value="Unassembled WGS sequence"/>
</dbReference>
<feature type="binding site" evidence="7">
    <location>
        <position position="110"/>
    </location>
    <ligand>
        <name>substrate</name>
    </ligand>
</feature>
<dbReference type="Pfam" id="PF00710">
    <property type="entry name" value="Asparaginase"/>
    <property type="match status" value="1"/>
</dbReference>
<evidence type="ECO:0000256" key="10">
    <source>
        <dbReference type="PROSITE-ProRule" id="PRU10100"/>
    </source>
</evidence>
<dbReference type="InterPro" id="IPR040919">
    <property type="entry name" value="Asparaginase_C"/>
</dbReference>
<dbReference type="EMBL" id="JAWDJR010000003">
    <property type="protein sequence ID" value="KAK9978797.1"/>
    <property type="molecule type" value="Genomic_DNA"/>
</dbReference>
<dbReference type="PANTHER" id="PTHR11707">
    <property type="entry name" value="L-ASPARAGINASE"/>
    <property type="match status" value="1"/>
</dbReference>
<evidence type="ECO:0000256" key="4">
    <source>
        <dbReference type="ARBA" id="ARBA00023043"/>
    </source>
</evidence>
<feature type="repeat" description="ANK" evidence="8">
    <location>
        <begin position="460"/>
        <end position="492"/>
    </location>
</feature>
<dbReference type="NCBIfam" id="TIGR00519">
    <property type="entry name" value="asnASE_I"/>
    <property type="match status" value="1"/>
</dbReference>
<dbReference type="SFLD" id="SFLDS00057">
    <property type="entry name" value="Glutaminase/Asparaginase"/>
    <property type="match status" value="1"/>
</dbReference>
<feature type="binding site" evidence="7">
    <location>
        <begin position="141"/>
        <end position="142"/>
    </location>
    <ligand>
        <name>substrate</name>
    </ligand>
</feature>
<dbReference type="SUPFAM" id="SSF53774">
    <property type="entry name" value="Glutaminase/Asparaginase"/>
    <property type="match status" value="1"/>
</dbReference>
<dbReference type="SMART" id="SM00870">
    <property type="entry name" value="Asparaginase"/>
    <property type="match status" value="1"/>
</dbReference>
<evidence type="ECO:0000313" key="13">
    <source>
        <dbReference type="EMBL" id="KAK9978797.1"/>
    </source>
</evidence>
<evidence type="ECO:0000256" key="8">
    <source>
        <dbReference type="PROSITE-ProRule" id="PRU00023"/>
    </source>
</evidence>
<dbReference type="InterPro" id="IPR036770">
    <property type="entry name" value="Ankyrin_rpt-contain_sf"/>
</dbReference>
<comment type="similarity">
    <text evidence="5">In the N-terminal section; belongs to the asparaginase 1 family.</text>
</comment>
<evidence type="ECO:0000259" key="12">
    <source>
        <dbReference type="Pfam" id="PF17763"/>
    </source>
</evidence>
<feature type="active site" evidence="10">
    <location>
        <position position="141"/>
    </location>
</feature>
<dbReference type="PIRSF" id="PIRSF500176">
    <property type="entry name" value="L_ASNase"/>
    <property type="match status" value="1"/>
</dbReference>
<dbReference type="InterPro" id="IPR041725">
    <property type="entry name" value="L-asparaginase_I"/>
</dbReference>
<feature type="active site" evidence="9">
    <location>
        <position position="44"/>
    </location>
</feature>
<evidence type="ECO:0000256" key="1">
    <source>
        <dbReference type="ARBA" id="ARBA00012920"/>
    </source>
</evidence>
<keyword evidence="14" id="KW-1185">Reference proteome</keyword>
<evidence type="ECO:0000313" key="14">
    <source>
        <dbReference type="Proteomes" id="UP001479290"/>
    </source>
</evidence>
<reference evidence="13 14" key="1">
    <citation type="submission" date="2024-05" db="EMBL/GenBank/DDBJ databases">
        <title>A high-quality chromosomal-level genome assembly of Topmouth culter (Culter alburnus).</title>
        <authorList>
            <person name="Zhao H."/>
        </authorList>
    </citation>
    <scope>NUCLEOTIDE SEQUENCE [LARGE SCALE GENOMIC DNA]</scope>
    <source>
        <strain evidence="13">CATC2023</strain>
        <tissue evidence="13">Muscle</tissue>
    </source>
</reference>
<dbReference type="EC" id="3.5.1.1" evidence="1"/>
<dbReference type="SMART" id="SM00248">
    <property type="entry name" value="ANK"/>
    <property type="match status" value="2"/>
</dbReference>
<dbReference type="GO" id="GO:0006528">
    <property type="term" value="P:asparagine metabolic process"/>
    <property type="evidence" value="ECO:0007669"/>
    <property type="project" value="UniProtKB-ARBA"/>
</dbReference>
<dbReference type="PRINTS" id="PR00139">
    <property type="entry name" value="ASNGLNASE"/>
</dbReference>
<accession>A0AAW2AZR4</accession>
<gene>
    <name evidence="13" type="ORF">ABG768_020536</name>
</gene>
<evidence type="ECO:0000256" key="3">
    <source>
        <dbReference type="ARBA" id="ARBA00022801"/>
    </source>
</evidence>
<dbReference type="AlphaFoldDB" id="A0AAW2AZR4"/>
<dbReference type="InterPro" id="IPR020827">
    <property type="entry name" value="Asparaginase/glutaminase_AS1"/>
</dbReference>
<dbReference type="PROSITE" id="PS50297">
    <property type="entry name" value="ANK_REP_REGION"/>
    <property type="match status" value="1"/>
</dbReference>
<dbReference type="Gene3D" id="3.40.50.1170">
    <property type="entry name" value="L-asparaginase, N-terminal domain"/>
    <property type="match status" value="1"/>
</dbReference>
<dbReference type="InterPro" id="IPR006033">
    <property type="entry name" value="AsnA_fam"/>
</dbReference>
<dbReference type="Pfam" id="PF12796">
    <property type="entry name" value="Ank_2"/>
    <property type="match status" value="1"/>
</dbReference>
<dbReference type="Gene3D" id="1.25.40.20">
    <property type="entry name" value="Ankyrin repeat-containing domain"/>
    <property type="match status" value="1"/>
</dbReference>
<dbReference type="CDD" id="cd08963">
    <property type="entry name" value="L-asparaginase_I"/>
    <property type="match status" value="1"/>
</dbReference>
<dbReference type="GO" id="GO:0004067">
    <property type="term" value="F:asparaginase activity"/>
    <property type="evidence" value="ECO:0007669"/>
    <property type="project" value="UniProtKB-UniRule"/>
</dbReference>
<protein>
    <recommendedName>
        <fullName evidence="1">asparaginase</fullName>
        <ecNumber evidence="1">3.5.1.1</ecNumber>
    </recommendedName>
</protein>
<proteinExistence type="inferred from homology"/>
<dbReference type="InterPro" id="IPR027474">
    <property type="entry name" value="L-asparaginase_N"/>
</dbReference>
<dbReference type="PROSITE" id="PS00917">
    <property type="entry name" value="ASN_GLN_ASE_2"/>
    <property type="match status" value="1"/>
</dbReference>
<evidence type="ECO:0000256" key="7">
    <source>
        <dbReference type="PIRSR" id="PIRSR001220-2"/>
    </source>
</evidence>
<keyword evidence="3" id="KW-0378">Hydrolase</keyword>
<evidence type="ECO:0000259" key="11">
    <source>
        <dbReference type="Pfam" id="PF00710"/>
    </source>
</evidence>